<gene>
    <name evidence="1" type="ORF">MtrunA17_Chr1g0159371</name>
</gene>
<evidence type="ECO:0000313" key="1">
    <source>
        <dbReference type="EMBL" id="RHN77867.1"/>
    </source>
</evidence>
<name>A0A396JT81_MEDTR</name>
<reference evidence="2" key="1">
    <citation type="journal article" date="2018" name="Nat. Plants">
        <title>Whole-genome landscape of Medicago truncatula symbiotic genes.</title>
        <authorList>
            <person name="Pecrix Y."/>
            <person name="Staton S.E."/>
            <person name="Sallet E."/>
            <person name="Lelandais-Briere C."/>
            <person name="Moreau S."/>
            <person name="Carrere S."/>
            <person name="Blein T."/>
            <person name="Jardinaud M.F."/>
            <person name="Latrasse D."/>
            <person name="Zouine M."/>
            <person name="Zahm M."/>
            <person name="Kreplak J."/>
            <person name="Mayjonade B."/>
            <person name="Satge C."/>
            <person name="Perez M."/>
            <person name="Cauet S."/>
            <person name="Marande W."/>
            <person name="Chantry-Darmon C."/>
            <person name="Lopez-Roques C."/>
            <person name="Bouchez O."/>
            <person name="Berard A."/>
            <person name="Debelle F."/>
            <person name="Munos S."/>
            <person name="Bendahmane A."/>
            <person name="Berges H."/>
            <person name="Niebel A."/>
            <person name="Buitink J."/>
            <person name="Frugier F."/>
            <person name="Benhamed M."/>
            <person name="Crespi M."/>
            <person name="Gouzy J."/>
            <person name="Gamas P."/>
        </authorList>
    </citation>
    <scope>NUCLEOTIDE SEQUENCE [LARGE SCALE GENOMIC DNA]</scope>
    <source>
        <strain evidence="2">cv. Jemalong A17</strain>
    </source>
</reference>
<comment type="caution">
    <text evidence="1">The sequence shown here is derived from an EMBL/GenBank/DDBJ whole genome shotgun (WGS) entry which is preliminary data.</text>
</comment>
<dbReference type="EMBL" id="PSQE01000001">
    <property type="protein sequence ID" value="RHN77867.1"/>
    <property type="molecule type" value="Genomic_DNA"/>
</dbReference>
<dbReference type="Proteomes" id="UP000265566">
    <property type="component" value="Chromosome 1"/>
</dbReference>
<protein>
    <submittedName>
        <fullName evidence="1">Uncharacterized protein</fullName>
    </submittedName>
</protein>
<dbReference type="AlphaFoldDB" id="A0A396JT81"/>
<sequence>MYLDHFVLNTYYVQVLLEYVVSEKYTTKNTKISEGNFVRKNVKSLSNSVNKFYDQRICEEFDFFRH</sequence>
<dbReference type="Gramene" id="rna1369">
    <property type="protein sequence ID" value="RHN77867.1"/>
    <property type="gene ID" value="gene1369"/>
</dbReference>
<organism evidence="1 2">
    <name type="scientific">Medicago truncatula</name>
    <name type="common">Barrel medic</name>
    <name type="synonym">Medicago tribuloides</name>
    <dbReference type="NCBI Taxonomy" id="3880"/>
    <lineage>
        <taxon>Eukaryota</taxon>
        <taxon>Viridiplantae</taxon>
        <taxon>Streptophyta</taxon>
        <taxon>Embryophyta</taxon>
        <taxon>Tracheophyta</taxon>
        <taxon>Spermatophyta</taxon>
        <taxon>Magnoliopsida</taxon>
        <taxon>eudicotyledons</taxon>
        <taxon>Gunneridae</taxon>
        <taxon>Pentapetalae</taxon>
        <taxon>rosids</taxon>
        <taxon>fabids</taxon>
        <taxon>Fabales</taxon>
        <taxon>Fabaceae</taxon>
        <taxon>Papilionoideae</taxon>
        <taxon>50 kb inversion clade</taxon>
        <taxon>NPAAA clade</taxon>
        <taxon>Hologalegina</taxon>
        <taxon>IRL clade</taxon>
        <taxon>Trifolieae</taxon>
        <taxon>Medicago</taxon>
    </lineage>
</organism>
<accession>A0A396JT81</accession>
<evidence type="ECO:0000313" key="2">
    <source>
        <dbReference type="Proteomes" id="UP000265566"/>
    </source>
</evidence>
<proteinExistence type="predicted"/>